<name>D9SSN1_CLOC7</name>
<dbReference type="Proteomes" id="UP000002730">
    <property type="component" value="Chromosome"/>
</dbReference>
<evidence type="ECO:0000313" key="2">
    <source>
        <dbReference type="Proteomes" id="UP000002730"/>
    </source>
</evidence>
<dbReference type="KEGG" id="ccb:Clocel_0858"/>
<dbReference type="AlphaFoldDB" id="D9SSN1"/>
<dbReference type="HOGENOM" id="CLU_055428_0_0_9"/>
<accession>D9SSN1</accession>
<gene>
    <name evidence="1" type="ordered locus">Clocel_0858</name>
</gene>
<dbReference type="STRING" id="573061.Clocel_0858"/>
<organism evidence="1 2">
    <name type="scientific">Clostridium cellulovorans (strain ATCC 35296 / DSM 3052 / OCM 3 / 743B)</name>
    <dbReference type="NCBI Taxonomy" id="573061"/>
    <lineage>
        <taxon>Bacteria</taxon>
        <taxon>Bacillati</taxon>
        <taxon>Bacillota</taxon>
        <taxon>Clostridia</taxon>
        <taxon>Eubacteriales</taxon>
        <taxon>Clostridiaceae</taxon>
        <taxon>Clostridium</taxon>
    </lineage>
</organism>
<evidence type="ECO:0000313" key="1">
    <source>
        <dbReference type="EMBL" id="ADL50628.1"/>
    </source>
</evidence>
<keyword evidence="2" id="KW-1185">Reference proteome</keyword>
<protein>
    <submittedName>
        <fullName evidence="1">Uncharacterized protein</fullName>
    </submittedName>
</protein>
<reference evidence="1 2" key="1">
    <citation type="submission" date="2010-08" db="EMBL/GenBank/DDBJ databases">
        <title>Complete sequence of Clostridium cellulovorans 743B.</title>
        <authorList>
            <consortium name="US DOE Joint Genome Institute"/>
            <person name="Lucas S."/>
            <person name="Copeland A."/>
            <person name="Lapidus A."/>
            <person name="Cheng J.-F."/>
            <person name="Bruce D."/>
            <person name="Goodwin L."/>
            <person name="Pitluck S."/>
            <person name="Chertkov O."/>
            <person name="Detter J.C."/>
            <person name="Han C."/>
            <person name="Tapia R."/>
            <person name="Land M."/>
            <person name="Hauser L."/>
            <person name="Chang Y.-J."/>
            <person name="Jeffries C."/>
            <person name="Kyrpides N."/>
            <person name="Ivanova N."/>
            <person name="Mikhailova N."/>
            <person name="Hemme C.L."/>
            <person name="Woyke T."/>
        </authorList>
    </citation>
    <scope>NUCLEOTIDE SEQUENCE [LARGE SCALE GENOMIC DNA]</scope>
    <source>
        <strain evidence="2">ATCC 35296 / DSM 3052 / OCM 3 / 743B</strain>
    </source>
</reference>
<dbReference type="EMBL" id="CP002160">
    <property type="protein sequence ID" value="ADL50628.1"/>
    <property type="molecule type" value="Genomic_DNA"/>
</dbReference>
<dbReference type="OrthoDB" id="9786100at2"/>
<dbReference type="eggNOG" id="ENOG502Z7IZ">
    <property type="taxonomic scope" value="Bacteria"/>
</dbReference>
<proteinExistence type="predicted"/>
<sequence length="411" mass="47722">MTVGIGILNRSGVVLASDTFDPVIGIGAMKFVSINKIFPLSKHHPVGVVLDGSVRYMDVIPWETIIEVYWSYIGDKSFDTLEEYAKSFIDFLPNDNRFYSYSAEVSLINIVMNYCVDKVTGKDNLEENNREAIADKVEKEIKFYSKESFINPFDDNFFKLFLEKHRKDLEEYLKSRIDFDIDLKTQENLILMCAYVTTKSNYMSENINLGSIVISGYGDKEIFPSLYRYKIVGTIDGKLIYRLEESYSIGDDEEDTKKIIPFGEEKDLINTYIKGINPELEKNILMEIEKSFNEFLKEIQNKYNKNHVLQQFIEKEKDEINSISKMVMKGLMNHINDLQQMEFISPLLYMVDFIRKEDMISLAEALVNLTSISVKFTPKKKAEVGPIDIAFITKGDGFQWIKTKEFYKYRI</sequence>